<reference evidence="6" key="1">
    <citation type="submission" date="2013-03" db="EMBL/GenBank/DDBJ databases">
        <title>Genome sequence of Chthonomonas calidirosea, the first sequenced genome from the Armatimonadetes phylum (formally candidate division OP10).</title>
        <authorList>
            <person name="Lee K.C.Y."/>
            <person name="Morgan X.C."/>
            <person name="Dunfield P.F."/>
            <person name="Tamas I."/>
            <person name="Houghton K.M."/>
            <person name="Vyssotski M."/>
            <person name="Ryan J.L.J."/>
            <person name="Lagutin K."/>
            <person name="McDonald I.R."/>
            <person name="Stott M.B."/>
        </authorList>
    </citation>
    <scope>NUCLEOTIDE SEQUENCE [LARGE SCALE GENOMIC DNA]</scope>
    <source>
        <strain evidence="6">DSM 23976 / ICMP 18418 / T49</strain>
    </source>
</reference>
<evidence type="ECO:0000256" key="1">
    <source>
        <dbReference type="ARBA" id="ARBA00004863"/>
    </source>
</evidence>
<name>S0ESH8_CHTCT</name>
<comment type="similarity">
    <text evidence="4">Belongs to the MqnA/MqnD family. MqnA subfamily.</text>
</comment>
<dbReference type="InterPro" id="IPR030868">
    <property type="entry name" value="MqnA"/>
</dbReference>
<dbReference type="PATRIC" id="fig|1303518.3.peg.343"/>
<dbReference type="GO" id="GO:0009234">
    <property type="term" value="P:menaquinone biosynthetic process"/>
    <property type="evidence" value="ECO:0007669"/>
    <property type="project" value="UniProtKB-UniRule"/>
</dbReference>
<dbReference type="Proteomes" id="UP000014227">
    <property type="component" value="Chromosome I"/>
</dbReference>
<dbReference type="PANTHER" id="PTHR37690:SF1">
    <property type="entry name" value="CHORISMATE DEHYDRATASE"/>
    <property type="match status" value="1"/>
</dbReference>
<dbReference type="Gene3D" id="3.40.190.10">
    <property type="entry name" value="Periplasmic binding protein-like II"/>
    <property type="match status" value="2"/>
</dbReference>
<keyword evidence="2 4" id="KW-0474">Menaquinone biosynthesis</keyword>
<gene>
    <name evidence="4" type="primary">mqnA</name>
    <name evidence="5" type="ORF">CCALI_00337</name>
</gene>
<comment type="function">
    <text evidence="4">Catalyzes the dehydration of chorismate into 3-[(1-carboxyvinyl)oxy]benzoate, a step in the biosynthesis of menaquinone (MK, vitamin K2).</text>
</comment>
<comment type="catalytic activity">
    <reaction evidence="4">
        <text>chorismate = 3-[(1-carboxyvinyl)-oxy]benzoate + H2O</text>
        <dbReference type="Rhea" id="RHEA:40051"/>
        <dbReference type="ChEBI" id="CHEBI:15377"/>
        <dbReference type="ChEBI" id="CHEBI:29748"/>
        <dbReference type="ChEBI" id="CHEBI:76981"/>
        <dbReference type="EC" id="4.2.1.151"/>
    </reaction>
</comment>
<dbReference type="EMBL" id="HF951689">
    <property type="protein sequence ID" value="CCW34174.1"/>
    <property type="molecule type" value="Genomic_DNA"/>
</dbReference>
<keyword evidence="6" id="KW-1185">Reference proteome</keyword>
<evidence type="ECO:0000256" key="3">
    <source>
        <dbReference type="ARBA" id="ARBA00023239"/>
    </source>
</evidence>
<sequence>MTLRIGSVPYLNAKPLVDWFHSPDCRVDVEIVYAVPSALATMLENGILDVANVSVFEALRNPDLTILPNISISAYGAVKSVRLFAKKPLHKLASVALDSSSLTSSALTRILLAEQFGVHPSFAPHAPDLRTMLVQYDAALIIGDLRLFELLPDTFVYDLGSGWLELTGLPFVYACWIAPQKRVSAQMLSLLQQAKNWGIQHLDQLAIKWSQKMHIPFDRCWDYLHCVMNYDLTDDQLEGLKTFQRKCVEHGLIAQLRPLQIYASP</sequence>
<evidence type="ECO:0000256" key="4">
    <source>
        <dbReference type="HAMAP-Rule" id="MF_00995"/>
    </source>
</evidence>
<dbReference type="SUPFAM" id="SSF53850">
    <property type="entry name" value="Periplasmic binding protein-like II"/>
    <property type="match status" value="1"/>
</dbReference>
<evidence type="ECO:0000313" key="6">
    <source>
        <dbReference type="Proteomes" id="UP000014227"/>
    </source>
</evidence>
<dbReference type="HAMAP" id="MF_00995">
    <property type="entry name" value="MqnA"/>
    <property type="match status" value="1"/>
</dbReference>
<dbReference type="HOGENOM" id="CLU_059898_0_0_0"/>
<dbReference type="eggNOG" id="COG1427">
    <property type="taxonomic scope" value="Bacteria"/>
</dbReference>
<dbReference type="InterPro" id="IPR003773">
    <property type="entry name" value="Menaquinone_biosynth"/>
</dbReference>
<evidence type="ECO:0000313" key="5">
    <source>
        <dbReference type="EMBL" id="CCW34174.1"/>
    </source>
</evidence>
<dbReference type="KEGG" id="ccz:CCALI_00337"/>
<dbReference type="PANTHER" id="PTHR37690">
    <property type="entry name" value="CHORISMATE DEHYDRATASE"/>
    <property type="match status" value="1"/>
</dbReference>
<dbReference type="AlphaFoldDB" id="S0ESH8"/>
<dbReference type="Pfam" id="PF02621">
    <property type="entry name" value="VitK2_biosynth"/>
    <property type="match status" value="1"/>
</dbReference>
<dbReference type="EC" id="4.2.1.151" evidence="4"/>
<dbReference type="OrthoDB" id="9810112at2"/>
<dbReference type="UniPathway" id="UPA00079"/>
<comment type="pathway">
    <text evidence="1 4">Quinol/quinone metabolism; menaquinone biosynthesis.</text>
</comment>
<organism evidence="5 6">
    <name type="scientific">Chthonomonas calidirosea (strain DSM 23976 / ICMP 18418 / T49)</name>
    <dbReference type="NCBI Taxonomy" id="1303518"/>
    <lineage>
        <taxon>Bacteria</taxon>
        <taxon>Bacillati</taxon>
        <taxon>Armatimonadota</taxon>
        <taxon>Chthonomonadia</taxon>
        <taxon>Chthonomonadales</taxon>
        <taxon>Chthonomonadaceae</taxon>
        <taxon>Chthonomonas</taxon>
    </lineage>
</organism>
<protein>
    <recommendedName>
        <fullName evidence="4">Chorismate dehydratase</fullName>
        <ecNumber evidence="4">4.2.1.151</ecNumber>
    </recommendedName>
    <alternativeName>
        <fullName evidence="4">Menaquinone biosynthetic enzyme MqnA</fullName>
    </alternativeName>
</protein>
<proteinExistence type="inferred from homology"/>
<dbReference type="STRING" id="454171.CP488_00820"/>
<keyword evidence="3 4" id="KW-0456">Lyase</keyword>
<dbReference type="CDD" id="cd13634">
    <property type="entry name" value="PBP2_Sco4506"/>
    <property type="match status" value="1"/>
</dbReference>
<accession>S0ESH8</accession>
<dbReference type="GO" id="GO:0016836">
    <property type="term" value="F:hydro-lyase activity"/>
    <property type="evidence" value="ECO:0007669"/>
    <property type="project" value="UniProtKB-UniRule"/>
</dbReference>
<dbReference type="InParanoid" id="S0ESH8"/>
<dbReference type="RefSeq" id="WP_016481737.1">
    <property type="nucleotide sequence ID" value="NC_021487.1"/>
</dbReference>
<evidence type="ECO:0000256" key="2">
    <source>
        <dbReference type="ARBA" id="ARBA00022428"/>
    </source>
</evidence>